<evidence type="ECO:0000313" key="2">
    <source>
        <dbReference type="EMBL" id="KAG2373722.1"/>
    </source>
</evidence>
<feature type="region of interest" description="Disordered" evidence="1">
    <location>
        <begin position="619"/>
        <end position="660"/>
    </location>
</feature>
<feature type="compositionally biased region" description="Polar residues" evidence="1">
    <location>
        <begin position="1"/>
        <end position="14"/>
    </location>
</feature>
<name>A0AA88GDS3_NAELO</name>
<feature type="compositionally biased region" description="Low complexity" evidence="1">
    <location>
        <begin position="262"/>
        <end position="278"/>
    </location>
</feature>
<keyword evidence="3" id="KW-1185">Reference proteome</keyword>
<evidence type="ECO:0000256" key="1">
    <source>
        <dbReference type="SAM" id="MobiDB-lite"/>
    </source>
</evidence>
<comment type="caution">
    <text evidence="2">The sequence shown here is derived from an EMBL/GenBank/DDBJ whole genome shotgun (WGS) entry which is preliminary data.</text>
</comment>
<dbReference type="AlphaFoldDB" id="A0AA88GDS3"/>
<feature type="region of interest" description="Disordered" evidence="1">
    <location>
        <begin position="111"/>
        <end position="150"/>
    </location>
</feature>
<dbReference type="GeneID" id="68104265"/>
<feature type="region of interest" description="Disordered" evidence="1">
    <location>
        <begin position="262"/>
        <end position="331"/>
    </location>
</feature>
<sequence length="695" mass="77297">MDTSTNTSMVTVSLPSSQPQQPQPQHPTETFLNSPNHITSSSLSSHNRNNNNYYNTNNNHINSQPMMTSMMMTNTNHPQQPASWNTQVVSSHSVHPSMTNNNNHSVNVFHPSPANYNSQQPFMTPNMQHSSSFHSSPSSSSNSYNSNNSTMHVVHSNHISNNSHPLNHYQFPVQQQQQQHYSSKQQHQPQQQYLHVNNNYANNNNMEASHKMLPSISEWFRGGHVNELTPPASSQETCSHNVSSSTNTSSILMTLNQKNVQQPPSYDVQYSQQQQQPSNSITRMQLSCSPPQQHHEKSTSPRIVQSKSLLRSNSDSSGSSMSPNHSSSHNSIHNFKTMIMATPSATSSQTCTGNQTQQAVTSQIVSSCPNENVRKPNRGKAPNRQSHISNTVNAANESTGVVHTTQQPNTCVNNRPSTFQDQQSIMQATTTANQMDLSHASPVKVATTVSVVETRPDKRHNSSNISQQEQPENKKDGIVLVIENVESIKQYIAEKEMAQQQHSSNSGSHSRRISAKEVWNSIAAATAANNGKFPNENKIKKQSKMKHSRANSPMSMGSGSVSPSVLERRFSNVSLFEKLSLEDADMKTSIISSTSLQQDHNMTNHMSNGMNNNHLQCHNTTTGPFMSQNANPSPQQQQYLQSPQTQQPSPIQPTTNTSSNVHLLGNEFVDFSKGEHEIQKKTRGEKVYKFKMIKF</sequence>
<organism evidence="2 3">
    <name type="scientific">Naegleria lovaniensis</name>
    <name type="common">Amoeba</name>
    <dbReference type="NCBI Taxonomy" id="51637"/>
    <lineage>
        <taxon>Eukaryota</taxon>
        <taxon>Discoba</taxon>
        <taxon>Heterolobosea</taxon>
        <taxon>Tetramitia</taxon>
        <taxon>Eutetramitia</taxon>
        <taxon>Vahlkampfiidae</taxon>
        <taxon>Naegleria</taxon>
    </lineage>
</organism>
<feature type="compositionally biased region" description="Low complexity" evidence="1">
    <location>
        <begin position="306"/>
        <end position="331"/>
    </location>
</feature>
<feature type="region of interest" description="Disordered" evidence="1">
    <location>
        <begin position="453"/>
        <end position="472"/>
    </location>
</feature>
<dbReference type="Proteomes" id="UP000816034">
    <property type="component" value="Unassembled WGS sequence"/>
</dbReference>
<dbReference type="RefSeq" id="XP_044542896.1">
    <property type="nucleotide sequence ID" value="XM_044687508.1"/>
</dbReference>
<feature type="region of interest" description="Disordered" evidence="1">
    <location>
        <begin position="227"/>
        <end position="246"/>
    </location>
</feature>
<feature type="compositionally biased region" description="Low complexity" evidence="1">
    <location>
        <begin position="627"/>
        <end position="659"/>
    </location>
</feature>
<feature type="compositionally biased region" description="Low complexity" evidence="1">
    <location>
        <begin position="33"/>
        <end position="49"/>
    </location>
</feature>
<feature type="compositionally biased region" description="Polar residues" evidence="1">
    <location>
        <begin position="114"/>
        <end position="129"/>
    </location>
</feature>
<feature type="compositionally biased region" description="Polar residues" evidence="1">
    <location>
        <begin position="279"/>
        <end position="292"/>
    </location>
</feature>
<feature type="region of interest" description="Disordered" evidence="1">
    <location>
        <begin position="1"/>
        <end position="49"/>
    </location>
</feature>
<reference evidence="2 3" key="1">
    <citation type="journal article" date="2018" name="BMC Genomics">
        <title>The genome of Naegleria lovaniensis, the basis for a comparative approach to unravel pathogenicity factors of the human pathogenic amoeba N. fowleri.</title>
        <authorList>
            <person name="Liechti N."/>
            <person name="Schurch N."/>
            <person name="Bruggmann R."/>
            <person name="Wittwer M."/>
        </authorList>
    </citation>
    <scope>NUCLEOTIDE SEQUENCE [LARGE SCALE GENOMIC DNA]</scope>
    <source>
        <strain evidence="2 3">ATCC 30569</strain>
    </source>
</reference>
<accession>A0AA88GDS3</accession>
<gene>
    <name evidence="2" type="ORF">C9374_011811</name>
</gene>
<dbReference type="EMBL" id="PYSW02000051">
    <property type="protein sequence ID" value="KAG2373722.1"/>
    <property type="molecule type" value="Genomic_DNA"/>
</dbReference>
<protein>
    <submittedName>
        <fullName evidence="2">Uncharacterized protein</fullName>
    </submittedName>
</protein>
<evidence type="ECO:0000313" key="3">
    <source>
        <dbReference type="Proteomes" id="UP000816034"/>
    </source>
</evidence>
<proteinExistence type="predicted"/>
<feature type="compositionally biased region" description="Low complexity" evidence="1">
    <location>
        <begin position="130"/>
        <end position="149"/>
    </location>
</feature>